<feature type="domain" description="Chitin-binding type-2" evidence="7">
    <location>
        <begin position="94"/>
        <end position="154"/>
    </location>
</feature>
<dbReference type="SMART" id="SM00494">
    <property type="entry name" value="ChtBD2"/>
    <property type="match status" value="3"/>
</dbReference>
<dbReference type="AlphaFoldDB" id="A0AAU9UQC4"/>
<feature type="domain" description="Chitin-binding type-2" evidence="7">
    <location>
        <begin position="25"/>
        <end position="84"/>
    </location>
</feature>
<evidence type="ECO:0000256" key="2">
    <source>
        <dbReference type="ARBA" id="ARBA00022729"/>
    </source>
</evidence>
<keyword evidence="2 6" id="KW-0732">Signal</keyword>
<evidence type="ECO:0000256" key="3">
    <source>
        <dbReference type="ARBA" id="ARBA00022737"/>
    </source>
</evidence>
<reference evidence="8" key="1">
    <citation type="submission" date="2022-03" db="EMBL/GenBank/DDBJ databases">
        <authorList>
            <person name="Tunstrom K."/>
        </authorList>
    </citation>
    <scope>NUCLEOTIDE SEQUENCE</scope>
</reference>
<organism evidence="8 9">
    <name type="scientific">Euphydryas editha</name>
    <name type="common">Edith's checkerspot</name>
    <dbReference type="NCBI Taxonomy" id="104508"/>
    <lineage>
        <taxon>Eukaryota</taxon>
        <taxon>Metazoa</taxon>
        <taxon>Ecdysozoa</taxon>
        <taxon>Arthropoda</taxon>
        <taxon>Hexapoda</taxon>
        <taxon>Insecta</taxon>
        <taxon>Pterygota</taxon>
        <taxon>Neoptera</taxon>
        <taxon>Endopterygota</taxon>
        <taxon>Lepidoptera</taxon>
        <taxon>Glossata</taxon>
        <taxon>Ditrysia</taxon>
        <taxon>Papilionoidea</taxon>
        <taxon>Nymphalidae</taxon>
        <taxon>Nymphalinae</taxon>
        <taxon>Euphydryas</taxon>
    </lineage>
</organism>
<proteinExistence type="predicted"/>
<dbReference type="EMBL" id="CAKOGL010000022">
    <property type="protein sequence ID" value="CAH2100116.1"/>
    <property type="molecule type" value="Genomic_DNA"/>
</dbReference>
<dbReference type="InterPro" id="IPR002557">
    <property type="entry name" value="Chitin-bd_dom"/>
</dbReference>
<evidence type="ECO:0000313" key="8">
    <source>
        <dbReference type="EMBL" id="CAH2100116.1"/>
    </source>
</evidence>
<comment type="caution">
    <text evidence="8">The sequence shown here is derived from an EMBL/GenBank/DDBJ whole genome shotgun (WGS) entry which is preliminary data.</text>
</comment>
<feature type="domain" description="Chitin-binding type-2" evidence="7">
    <location>
        <begin position="159"/>
        <end position="223"/>
    </location>
</feature>
<dbReference type="Gene3D" id="2.170.140.10">
    <property type="entry name" value="Chitin binding domain"/>
    <property type="match status" value="3"/>
</dbReference>
<feature type="signal peptide" evidence="6">
    <location>
        <begin position="1"/>
        <end position="18"/>
    </location>
</feature>
<protein>
    <recommendedName>
        <fullName evidence="7">Chitin-binding type-2 domain-containing protein</fullName>
    </recommendedName>
</protein>
<accession>A0AAU9UQC4</accession>
<dbReference type="InterPro" id="IPR036508">
    <property type="entry name" value="Chitin-bd_dom_sf"/>
</dbReference>
<dbReference type="GO" id="GO:0005576">
    <property type="term" value="C:extracellular region"/>
    <property type="evidence" value="ECO:0007669"/>
    <property type="project" value="InterPro"/>
</dbReference>
<keyword evidence="3" id="KW-0677">Repeat</keyword>
<dbReference type="Pfam" id="PF01607">
    <property type="entry name" value="CBM_14"/>
    <property type="match status" value="3"/>
</dbReference>
<evidence type="ECO:0000313" key="9">
    <source>
        <dbReference type="Proteomes" id="UP001153954"/>
    </source>
</evidence>
<keyword evidence="1" id="KW-0147">Chitin-binding</keyword>
<evidence type="ECO:0000256" key="6">
    <source>
        <dbReference type="SAM" id="SignalP"/>
    </source>
</evidence>
<sequence length="232" mass="25778">MNFFICFAVLLISATCNGQSGNEKSPLCKSRNTYVNLEGKCDSYIECRDYQAIETNCPDGLNYNPNAEWPAYPCSYPQDVPCAGRRSSQPAEPTANCPRQYGYFKSPLANENDCGHYRLCNGGQAFEMYCPAGLAFNADNARCDWPELVSSCNAENYIGFKCPQPSYDVSGNPIVTNHRYEGNCYVFYSCVKGHAHILSCDEGFAFDAVNGRCEIEDRVNCDARTSKKQAPI</sequence>
<feature type="chain" id="PRO_5043336655" description="Chitin-binding type-2 domain-containing protein" evidence="6">
    <location>
        <begin position="19"/>
        <end position="232"/>
    </location>
</feature>
<dbReference type="PANTHER" id="PTHR23301">
    <property type="entry name" value="CHITIN BINDING PERITROPHIN-A"/>
    <property type="match status" value="1"/>
</dbReference>
<dbReference type="SUPFAM" id="SSF57625">
    <property type="entry name" value="Invertebrate chitin-binding proteins"/>
    <property type="match status" value="3"/>
</dbReference>
<evidence type="ECO:0000256" key="5">
    <source>
        <dbReference type="ARBA" id="ARBA00023180"/>
    </source>
</evidence>
<evidence type="ECO:0000256" key="1">
    <source>
        <dbReference type="ARBA" id="ARBA00022669"/>
    </source>
</evidence>
<keyword evidence="9" id="KW-1185">Reference proteome</keyword>
<evidence type="ECO:0000256" key="4">
    <source>
        <dbReference type="ARBA" id="ARBA00023157"/>
    </source>
</evidence>
<dbReference type="PANTHER" id="PTHR23301:SF0">
    <property type="entry name" value="CHITIN-BINDING TYPE-2 DOMAIN-CONTAINING PROTEIN-RELATED"/>
    <property type="match status" value="1"/>
</dbReference>
<name>A0AAU9UQC4_EUPED</name>
<keyword evidence="5" id="KW-0325">Glycoprotein</keyword>
<gene>
    <name evidence="8" type="ORF">EEDITHA_LOCUS15021</name>
</gene>
<keyword evidence="4" id="KW-1015">Disulfide bond</keyword>
<dbReference type="GO" id="GO:0008061">
    <property type="term" value="F:chitin binding"/>
    <property type="evidence" value="ECO:0007669"/>
    <property type="project" value="UniProtKB-KW"/>
</dbReference>
<dbReference type="PROSITE" id="PS50940">
    <property type="entry name" value="CHIT_BIND_II"/>
    <property type="match status" value="3"/>
</dbReference>
<evidence type="ECO:0000259" key="7">
    <source>
        <dbReference type="PROSITE" id="PS50940"/>
    </source>
</evidence>
<dbReference type="InterPro" id="IPR051940">
    <property type="entry name" value="Chitin_bind-dev_reg"/>
</dbReference>
<dbReference type="Proteomes" id="UP001153954">
    <property type="component" value="Unassembled WGS sequence"/>
</dbReference>